<evidence type="ECO:0000313" key="5">
    <source>
        <dbReference type="Proteomes" id="UP000284842"/>
    </source>
</evidence>
<evidence type="ECO:0000256" key="2">
    <source>
        <dbReference type="SAM" id="SignalP"/>
    </source>
</evidence>
<dbReference type="AlphaFoldDB" id="A0A409WMY0"/>
<proteinExistence type="predicted"/>
<name>A0A409WMY0_9AGAR</name>
<reference evidence="4 5" key="1">
    <citation type="journal article" date="2018" name="Evol. Lett.">
        <title>Horizontal gene cluster transfer increased hallucinogenic mushroom diversity.</title>
        <authorList>
            <person name="Reynolds H.T."/>
            <person name="Vijayakumar V."/>
            <person name="Gluck-Thaler E."/>
            <person name="Korotkin H.B."/>
            <person name="Matheny P.B."/>
            <person name="Slot J.C."/>
        </authorList>
    </citation>
    <scope>NUCLEOTIDE SEQUENCE [LARGE SCALE GENOMIC DNA]</scope>
    <source>
        <strain evidence="4 5">2629</strain>
    </source>
</reference>
<evidence type="ECO:0000259" key="3">
    <source>
        <dbReference type="Pfam" id="PF10342"/>
    </source>
</evidence>
<evidence type="ECO:0000313" key="4">
    <source>
        <dbReference type="EMBL" id="PPQ79852.1"/>
    </source>
</evidence>
<dbReference type="Pfam" id="PF10342">
    <property type="entry name" value="Kre9_KNH"/>
    <property type="match status" value="1"/>
</dbReference>
<evidence type="ECO:0000256" key="1">
    <source>
        <dbReference type="ARBA" id="ARBA00022729"/>
    </source>
</evidence>
<feature type="chain" id="PRO_5019044471" description="Yeast cell wall synthesis Kre9/Knh1-like N-terminal domain-containing protein" evidence="2">
    <location>
        <begin position="21"/>
        <end position="127"/>
    </location>
</feature>
<dbReference type="EMBL" id="NHTK01005395">
    <property type="protein sequence ID" value="PPQ79852.1"/>
    <property type="molecule type" value="Genomic_DNA"/>
</dbReference>
<comment type="caution">
    <text evidence="4">The sequence shown here is derived from an EMBL/GenBank/DDBJ whole genome shotgun (WGS) entry which is preliminary data.</text>
</comment>
<feature type="signal peptide" evidence="2">
    <location>
        <begin position="1"/>
        <end position="20"/>
    </location>
</feature>
<keyword evidence="5" id="KW-1185">Reference proteome</keyword>
<dbReference type="InParanoid" id="A0A409WMY0"/>
<organism evidence="4 5">
    <name type="scientific">Panaeolus cyanescens</name>
    <dbReference type="NCBI Taxonomy" id="181874"/>
    <lineage>
        <taxon>Eukaryota</taxon>
        <taxon>Fungi</taxon>
        <taxon>Dikarya</taxon>
        <taxon>Basidiomycota</taxon>
        <taxon>Agaricomycotina</taxon>
        <taxon>Agaricomycetes</taxon>
        <taxon>Agaricomycetidae</taxon>
        <taxon>Agaricales</taxon>
        <taxon>Agaricineae</taxon>
        <taxon>Galeropsidaceae</taxon>
        <taxon>Panaeolus</taxon>
    </lineage>
</organism>
<accession>A0A409WMY0</accession>
<dbReference type="InterPro" id="IPR018466">
    <property type="entry name" value="Kre9/Knh1-like_N"/>
</dbReference>
<keyword evidence="1 2" id="KW-0732">Signal</keyword>
<feature type="domain" description="Yeast cell wall synthesis Kre9/Knh1-like N-terminal" evidence="3">
    <location>
        <begin position="38"/>
        <end position="118"/>
    </location>
</feature>
<dbReference type="OrthoDB" id="2317741at2759"/>
<dbReference type="Proteomes" id="UP000284842">
    <property type="component" value="Unassembled WGS sequence"/>
</dbReference>
<gene>
    <name evidence="4" type="ORF">CVT24_003496</name>
</gene>
<protein>
    <recommendedName>
        <fullName evidence="3">Yeast cell wall synthesis Kre9/Knh1-like N-terminal domain-containing protein</fullName>
    </recommendedName>
</protein>
<sequence>MQFILSALFFFFSLFSIVFSAPVQLEQRDVFVPPVLLPNVHSVWKIGSKQTVSWDVTHPPKQITNNKAMIVLAKNSYLDIEHPLATNIDVMAGKVQITVPNVTPGKDYQIVVFGDSGNAGAFFSITH</sequence>